<keyword evidence="11" id="KW-1185">Reference proteome</keyword>
<feature type="binding site" evidence="7">
    <location>
        <position position="379"/>
    </location>
    <ligand>
        <name>Mn(2+)</name>
        <dbReference type="ChEBI" id="CHEBI:29035"/>
        <label>1</label>
    </ligand>
</feature>
<name>A0A841HMW4_9GAMM</name>
<comment type="similarity">
    <text evidence="7">Belongs to the peptidase M24B family. Bacterial-type prolidase subfamily.</text>
</comment>
<dbReference type="InterPro" id="IPR000994">
    <property type="entry name" value="Pept_M24"/>
</dbReference>
<dbReference type="EC" id="3.4.13.9" evidence="7"/>
<evidence type="ECO:0000313" key="10">
    <source>
        <dbReference type="EMBL" id="MBB6094083.1"/>
    </source>
</evidence>
<evidence type="ECO:0000256" key="1">
    <source>
        <dbReference type="ARBA" id="ARBA00022670"/>
    </source>
</evidence>
<dbReference type="PANTHER" id="PTHR43226:SF8">
    <property type="entry name" value="XAA-PRO DIPEPTIDASE"/>
    <property type="match status" value="1"/>
</dbReference>
<dbReference type="PROSITE" id="PS00491">
    <property type="entry name" value="PROLINE_PEPTIDASE"/>
    <property type="match status" value="1"/>
</dbReference>
<dbReference type="EMBL" id="JACHHZ010000003">
    <property type="protein sequence ID" value="MBB6094083.1"/>
    <property type="molecule type" value="Genomic_DNA"/>
</dbReference>
<feature type="domain" description="Xaa-Pro dipeptidase N-terminal" evidence="9">
    <location>
        <begin position="6"/>
        <end position="154"/>
    </location>
</feature>
<dbReference type="CDD" id="cd01087">
    <property type="entry name" value="Prolidase"/>
    <property type="match status" value="1"/>
</dbReference>
<dbReference type="InterPro" id="IPR036005">
    <property type="entry name" value="Creatinase/aminopeptidase-like"/>
</dbReference>
<comment type="cofactor">
    <cofactor evidence="7">
        <name>Mn(2+)</name>
        <dbReference type="ChEBI" id="CHEBI:29035"/>
    </cofactor>
    <text evidence="7">Binds 2 manganese ions per subunit.</text>
</comment>
<dbReference type="GO" id="GO:0016795">
    <property type="term" value="F:phosphoric triester hydrolase activity"/>
    <property type="evidence" value="ECO:0007669"/>
    <property type="project" value="InterPro"/>
</dbReference>
<dbReference type="Gene3D" id="3.90.230.10">
    <property type="entry name" value="Creatinase/methionine aminopeptidase superfamily"/>
    <property type="match status" value="1"/>
</dbReference>
<feature type="binding site" evidence="7">
    <location>
        <position position="334"/>
    </location>
    <ligand>
        <name>Mn(2+)</name>
        <dbReference type="ChEBI" id="CHEBI:29035"/>
        <label>1</label>
    </ligand>
</feature>
<feature type="binding site" evidence="7">
    <location>
        <position position="254"/>
    </location>
    <ligand>
        <name>Mn(2+)</name>
        <dbReference type="ChEBI" id="CHEBI:29035"/>
        <label>1</label>
    </ligand>
</feature>
<evidence type="ECO:0000256" key="2">
    <source>
        <dbReference type="ARBA" id="ARBA00022723"/>
    </source>
</evidence>
<evidence type="ECO:0000259" key="8">
    <source>
        <dbReference type="Pfam" id="PF00557"/>
    </source>
</evidence>
<evidence type="ECO:0000256" key="5">
    <source>
        <dbReference type="ARBA" id="ARBA00023049"/>
    </source>
</evidence>
<protein>
    <recommendedName>
        <fullName evidence="7">Xaa-Pro dipeptidase</fullName>
        <shortName evidence="7">X-Pro dipeptidase</shortName>
        <ecNumber evidence="7">3.4.13.9</ecNumber>
    </recommendedName>
    <alternativeName>
        <fullName evidence="7">Imidodipeptidase</fullName>
    </alternativeName>
    <alternativeName>
        <fullName evidence="7">Proline dipeptidase</fullName>
        <shortName evidence="7">Prolidase</shortName>
    </alternativeName>
</protein>
<dbReference type="GO" id="GO:0004177">
    <property type="term" value="F:aminopeptidase activity"/>
    <property type="evidence" value="ECO:0007669"/>
    <property type="project" value="TreeGrafter"/>
</dbReference>
<dbReference type="GO" id="GO:0102009">
    <property type="term" value="F:proline dipeptidase activity"/>
    <property type="evidence" value="ECO:0007669"/>
    <property type="project" value="UniProtKB-EC"/>
</dbReference>
<evidence type="ECO:0000256" key="3">
    <source>
        <dbReference type="ARBA" id="ARBA00022801"/>
    </source>
</evidence>
<dbReference type="GO" id="GO:0008235">
    <property type="term" value="F:metalloexopeptidase activity"/>
    <property type="evidence" value="ECO:0007669"/>
    <property type="project" value="UniProtKB-UniRule"/>
</dbReference>
<evidence type="ECO:0000256" key="4">
    <source>
        <dbReference type="ARBA" id="ARBA00022997"/>
    </source>
</evidence>
<dbReference type="Proteomes" id="UP000588068">
    <property type="component" value="Unassembled WGS sequence"/>
</dbReference>
<dbReference type="SUPFAM" id="SSF55920">
    <property type="entry name" value="Creatinase/aminopeptidase"/>
    <property type="match status" value="1"/>
</dbReference>
<dbReference type="InterPro" id="IPR048819">
    <property type="entry name" value="PepQ_N"/>
</dbReference>
<dbReference type="Pfam" id="PF00557">
    <property type="entry name" value="Peptidase_M24"/>
    <property type="match status" value="1"/>
</dbReference>
<comment type="catalytic activity">
    <reaction evidence="7">
        <text>Xaa-L-Pro dipeptide + H2O = an L-alpha-amino acid + L-proline</text>
        <dbReference type="Rhea" id="RHEA:76407"/>
        <dbReference type="ChEBI" id="CHEBI:15377"/>
        <dbReference type="ChEBI" id="CHEBI:59869"/>
        <dbReference type="ChEBI" id="CHEBI:60039"/>
        <dbReference type="ChEBI" id="CHEBI:195196"/>
        <dbReference type="EC" id="3.4.13.9"/>
    </reaction>
</comment>
<evidence type="ECO:0000256" key="7">
    <source>
        <dbReference type="HAMAP-Rule" id="MF_01279"/>
    </source>
</evidence>
<accession>A0A841HMW4</accession>
<comment type="function">
    <text evidence="7">Splits dipeptides with a prolyl residue in the C-terminal position.</text>
</comment>
<evidence type="ECO:0000256" key="6">
    <source>
        <dbReference type="ARBA" id="ARBA00023211"/>
    </source>
</evidence>
<dbReference type="NCBIfam" id="NF010133">
    <property type="entry name" value="PRK13607.1"/>
    <property type="match status" value="1"/>
</dbReference>
<dbReference type="GO" id="GO:0006508">
    <property type="term" value="P:proteolysis"/>
    <property type="evidence" value="ECO:0007669"/>
    <property type="project" value="UniProtKB-KW"/>
</dbReference>
<dbReference type="GO" id="GO:0046872">
    <property type="term" value="F:metal ion binding"/>
    <property type="evidence" value="ECO:0007669"/>
    <property type="project" value="UniProtKB-KW"/>
</dbReference>
<feature type="domain" description="Peptidase M24" evidence="8">
    <location>
        <begin position="166"/>
        <end position="424"/>
    </location>
</feature>
<keyword evidence="3 7" id="KW-0378">Hydrolase</keyword>
<comment type="caution">
    <text evidence="10">The sequence shown here is derived from an EMBL/GenBank/DDBJ whole genome shotgun (WGS) entry which is preliminary data.</text>
</comment>
<dbReference type="InterPro" id="IPR022846">
    <property type="entry name" value="X_Pro_dipept"/>
</dbReference>
<keyword evidence="5 7" id="KW-0482">Metalloprotease</keyword>
<reference evidence="10 11" key="1">
    <citation type="submission" date="2020-08" db="EMBL/GenBank/DDBJ databases">
        <title>Genomic Encyclopedia of Type Strains, Phase IV (KMG-IV): sequencing the most valuable type-strain genomes for metagenomic binning, comparative biology and taxonomic classification.</title>
        <authorList>
            <person name="Goeker M."/>
        </authorList>
    </citation>
    <scope>NUCLEOTIDE SEQUENCE [LARGE SCALE GENOMIC DNA]</scope>
    <source>
        <strain evidence="10 11">DSM 26723</strain>
    </source>
</reference>
<dbReference type="InterPro" id="IPR029149">
    <property type="entry name" value="Creatin/AminoP/Spt16_N"/>
</dbReference>
<organism evidence="10 11">
    <name type="scientific">Povalibacter uvarum</name>
    <dbReference type="NCBI Taxonomy" id="732238"/>
    <lineage>
        <taxon>Bacteria</taxon>
        <taxon>Pseudomonadati</taxon>
        <taxon>Pseudomonadota</taxon>
        <taxon>Gammaproteobacteria</taxon>
        <taxon>Steroidobacterales</taxon>
        <taxon>Steroidobacteraceae</taxon>
        <taxon>Povalibacter</taxon>
    </lineage>
</organism>
<keyword evidence="6 7" id="KW-0464">Manganese</keyword>
<dbReference type="Gene3D" id="3.40.350.10">
    <property type="entry name" value="Creatinase/prolidase N-terminal domain"/>
    <property type="match status" value="1"/>
</dbReference>
<keyword evidence="4 7" id="KW-0224">Dipeptidase</keyword>
<feature type="binding site" evidence="7">
    <location>
        <position position="254"/>
    </location>
    <ligand>
        <name>Mn(2+)</name>
        <dbReference type="ChEBI" id="CHEBI:29035"/>
        <label>2</label>
    </ligand>
</feature>
<sequence length="440" mass="49512">MPTLDSLFPAHLQTLRSRTDEAMAACGFDSLAIHSGRLWMQFLDDQPYPFKVNPHFKAWAPLTDAPDCWILYQPAKPIRLLFLQPNDYWHKPPALPTDYWAQHFSIEVIREASEARRPITRLPNCALIGEWQAEYSEWGFAAGNPNTLLDRLHYPRARKTEYELECQRQASLRGARGHKAAERAFRSGASEYEIHIEFMRASQHTEAGLPYPNIIALNENTAVLHYQHQEIVAPLQSRSFLIDAGGEVAGYSSDITRTYSTVNDEFQTLIDGMHKLQLEVCDEVRPGVDYANVHLSAHRKIAQLLRDSDIIATAPDDAVASGLSGIFFPHGIGHLLGLQVHDVSGFTINIDGKQKARPPGHPYLRLTRTLEPGFVVTIEPGLYFIDSLLESARSAAFAREINWKQVERFKPYGGIRIEDNVACTTGVPENLTRDAFAKLS</sequence>
<gene>
    <name evidence="7" type="primary">pepQ</name>
    <name evidence="10" type="ORF">HNQ60_002964</name>
</gene>
<feature type="binding site" evidence="7">
    <location>
        <position position="418"/>
    </location>
    <ligand>
        <name>Mn(2+)</name>
        <dbReference type="ChEBI" id="CHEBI:29035"/>
        <label>2</label>
    </ligand>
</feature>
<dbReference type="RefSeq" id="WP_184333034.1">
    <property type="nucleotide sequence ID" value="NZ_JACHHZ010000003.1"/>
</dbReference>
<dbReference type="InterPro" id="IPR001131">
    <property type="entry name" value="Peptidase_M24B_aminopep-P_CS"/>
</dbReference>
<proteinExistence type="inferred from homology"/>
<evidence type="ECO:0000259" key="9">
    <source>
        <dbReference type="Pfam" id="PF21216"/>
    </source>
</evidence>
<dbReference type="InterPro" id="IPR052433">
    <property type="entry name" value="X-Pro_dipept-like"/>
</dbReference>
<dbReference type="GO" id="GO:0005829">
    <property type="term" value="C:cytosol"/>
    <property type="evidence" value="ECO:0007669"/>
    <property type="project" value="TreeGrafter"/>
</dbReference>
<feature type="binding site" evidence="7">
    <location>
        <position position="243"/>
    </location>
    <ligand>
        <name>Mn(2+)</name>
        <dbReference type="ChEBI" id="CHEBI:29035"/>
        <label>2</label>
    </ligand>
</feature>
<dbReference type="HAMAP" id="MF_01279">
    <property type="entry name" value="X_Pro_dipeptid"/>
    <property type="match status" value="1"/>
</dbReference>
<dbReference type="Pfam" id="PF21216">
    <property type="entry name" value="PepQ_N"/>
    <property type="match status" value="1"/>
</dbReference>
<feature type="binding site" evidence="7">
    <location>
        <position position="418"/>
    </location>
    <ligand>
        <name>Mn(2+)</name>
        <dbReference type="ChEBI" id="CHEBI:29035"/>
        <label>1</label>
    </ligand>
</feature>
<keyword evidence="2 7" id="KW-0479">Metal-binding</keyword>
<dbReference type="PANTHER" id="PTHR43226">
    <property type="entry name" value="XAA-PRO AMINOPEPTIDASE 3"/>
    <property type="match status" value="1"/>
</dbReference>
<evidence type="ECO:0000313" key="11">
    <source>
        <dbReference type="Proteomes" id="UP000588068"/>
    </source>
</evidence>
<dbReference type="AlphaFoldDB" id="A0A841HMW4"/>
<keyword evidence="1 7" id="KW-0645">Protease</keyword>